<feature type="region of interest" description="Disordered" evidence="1">
    <location>
        <begin position="48"/>
        <end position="67"/>
    </location>
</feature>
<reference evidence="3" key="1">
    <citation type="journal article" date="2020" name="Stud. Mycol.">
        <title>101 Dothideomycetes genomes: a test case for predicting lifestyles and emergence of pathogens.</title>
        <authorList>
            <person name="Haridas S."/>
            <person name="Albert R."/>
            <person name="Binder M."/>
            <person name="Bloem J."/>
            <person name="Labutti K."/>
            <person name="Salamov A."/>
            <person name="Andreopoulos B."/>
            <person name="Baker S."/>
            <person name="Barry K."/>
            <person name="Bills G."/>
            <person name="Bluhm B."/>
            <person name="Cannon C."/>
            <person name="Castanera R."/>
            <person name="Culley D."/>
            <person name="Daum C."/>
            <person name="Ezra D."/>
            <person name="Gonzalez J."/>
            <person name="Henrissat B."/>
            <person name="Kuo A."/>
            <person name="Liang C."/>
            <person name="Lipzen A."/>
            <person name="Lutzoni F."/>
            <person name="Magnuson J."/>
            <person name="Mondo S."/>
            <person name="Nolan M."/>
            <person name="Ohm R."/>
            <person name="Pangilinan J."/>
            <person name="Park H.-J."/>
            <person name="Ramirez L."/>
            <person name="Alfaro M."/>
            <person name="Sun H."/>
            <person name="Tritt A."/>
            <person name="Yoshinaga Y."/>
            <person name="Zwiers L.-H."/>
            <person name="Turgeon B."/>
            <person name="Goodwin S."/>
            <person name="Spatafora J."/>
            <person name="Crous P."/>
            <person name="Grigoriev I."/>
        </authorList>
    </citation>
    <scope>NUCLEOTIDE SEQUENCE</scope>
    <source>
        <strain evidence="3">CBS 110217</strain>
    </source>
</reference>
<dbReference type="InterPro" id="IPR051091">
    <property type="entry name" value="O-Glucosyltr/Glycosyltrsf_90"/>
</dbReference>
<dbReference type="PANTHER" id="PTHR12203">
    <property type="entry name" value="KDEL LYS-ASP-GLU-LEU CONTAINING - RELATED"/>
    <property type="match status" value="1"/>
</dbReference>
<dbReference type="AlphaFoldDB" id="A0A9P4H5C6"/>
<evidence type="ECO:0000313" key="3">
    <source>
        <dbReference type="EMBL" id="KAF2027837.1"/>
    </source>
</evidence>
<name>A0A9P4H5C6_9PLEO</name>
<evidence type="ECO:0000313" key="4">
    <source>
        <dbReference type="Proteomes" id="UP000799777"/>
    </source>
</evidence>
<dbReference type="SMART" id="SM00672">
    <property type="entry name" value="CAP10"/>
    <property type="match status" value="1"/>
</dbReference>
<dbReference type="OrthoDB" id="541052at2759"/>
<evidence type="ECO:0000256" key="1">
    <source>
        <dbReference type="SAM" id="MobiDB-lite"/>
    </source>
</evidence>
<dbReference type="Proteomes" id="UP000799777">
    <property type="component" value="Unassembled WGS sequence"/>
</dbReference>
<dbReference type="EMBL" id="ML978221">
    <property type="protein sequence ID" value="KAF2027837.1"/>
    <property type="molecule type" value="Genomic_DNA"/>
</dbReference>
<dbReference type="InterPro" id="IPR006598">
    <property type="entry name" value="CAP10"/>
</dbReference>
<keyword evidence="4" id="KW-1185">Reference proteome</keyword>
<sequence length="620" mass="70356">MNISTFWRTLWYLGLLAALTLATILYTLNWSHGVALKEHGLGHVLQPWRSSGKHGDSSESSPAGHEDELPLGLHPITHLMDLATSSFDKMMKNKINTLDQAAAMYRKKRGRHPPPGFDAWYAYAMSHNALVVEDFWDQIYEDLGPFWSLDPVVLRKQTHVLRPVVEVRSGQVDLKSHSHSSKDGTLVDMIGEMVQDPNVTVPDMDIPIRTVSSPAMLVPWETIDTAFSMSRKIMLEPKDIINRYSGLDDIESLTADYDWKPTWLGPRLTHPDSWLGPRPLWSVLRPACHPGSPTRRGKVYNDIWSTKGEGTLQGYVKNWTSTVDACQHPNLQGLHAQLLSPTDMAISTALFPLFAESKMIVGNEILIPSSADWNISAPSIPLGWESRSDTLQFRAGSTSAHDSAHYWRRFQRERLVSMLNATRVETAEASIHSGNESTLRVGYADNFRLLPANDYRIKAQTGGQLAEWVNEWADTAFTHLACREQEGGCGDMEDYFSVTAAVSSEEADRSKYAISVDDESLLHNFQSNKVTLRSSIHRQWYDSRLVPWLHFIPLDHTFIDLYGIMEYFLGTRRIAEASKVWADTVLRKEDMLIYTYRLLLEYARVLDDKRERMGWVGDLH</sequence>
<evidence type="ECO:0000259" key="2">
    <source>
        <dbReference type="SMART" id="SM00672"/>
    </source>
</evidence>
<protein>
    <recommendedName>
        <fullName evidence="2">Glycosyl transferase CAP10 domain-containing protein</fullName>
    </recommendedName>
</protein>
<proteinExistence type="predicted"/>
<organism evidence="3 4">
    <name type="scientific">Setomelanomma holmii</name>
    <dbReference type="NCBI Taxonomy" id="210430"/>
    <lineage>
        <taxon>Eukaryota</taxon>
        <taxon>Fungi</taxon>
        <taxon>Dikarya</taxon>
        <taxon>Ascomycota</taxon>
        <taxon>Pezizomycotina</taxon>
        <taxon>Dothideomycetes</taxon>
        <taxon>Pleosporomycetidae</taxon>
        <taxon>Pleosporales</taxon>
        <taxon>Pleosporineae</taxon>
        <taxon>Phaeosphaeriaceae</taxon>
        <taxon>Setomelanomma</taxon>
    </lineage>
</organism>
<gene>
    <name evidence="3" type="ORF">EK21DRAFT_102284</name>
</gene>
<dbReference type="PANTHER" id="PTHR12203:SF22">
    <property type="entry name" value="CAPSULE ASSOCIATED PROTEIN"/>
    <property type="match status" value="1"/>
</dbReference>
<comment type="caution">
    <text evidence="3">The sequence shown here is derived from an EMBL/GenBank/DDBJ whole genome shotgun (WGS) entry which is preliminary data.</text>
</comment>
<feature type="domain" description="Glycosyl transferase CAP10" evidence="2">
    <location>
        <begin position="321"/>
        <end position="609"/>
    </location>
</feature>
<accession>A0A9P4H5C6</accession>